<dbReference type="Proteomes" id="UP000005459">
    <property type="component" value="Unassembled WGS sequence"/>
</dbReference>
<evidence type="ECO:0000313" key="1">
    <source>
        <dbReference type="EMBL" id="EGV19374.1"/>
    </source>
</evidence>
<dbReference type="eggNOG" id="COG0438">
    <property type="taxonomic scope" value="Bacteria"/>
</dbReference>
<dbReference type="Pfam" id="PF13692">
    <property type="entry name" value="Glyco_trans_1_4"/>
    <property type="match status" value="1"/>
</dbReference>
<dbReference type="Gene3D" id="3.40.50.2000">
    <property type="entry name" value="Glycogen Phosphorylase B"/>
    <property type="match status" value="1"/>
</dbReference>
<proteinExistence type="predicted"/>
<dbReference type="STRING" id="768671.ThimaDRAFT_1518"/>
<gene>
    <name evidence="1" type="ORF">ThimaDRAFT_1518</name>
</gene>
<dbReference type="OrthoDB" id="9801609at2"/>
<dbReference type="GO" id="GO:0016740">
    <property type="term" value="F:transferase activity"/>
    <property type="evidence" value="ECO:0007669"/>
    <property type="project" value="UniProtKB-KW"/>
</dbReference>
<name>F9U9B6_9GAMM</name>
<reference evidence="1 2" key="1">
    <citation type="submission" date="2011-06" db="EMBL/GenBank/DDBJ databases">
        <title>The draft genome of Thiocapsa marina 5811.</title>
        <authorList>
            <consortium name="US DOE Joint Genome Institute (JGI-PGF)"/>
            <person name="Lucas S."/>
            <person name="Han J."/>
            <person name="Cheng J.-F."/>
            <person name="Goodwin L."/>
            <person name="Pitluck S."/>
            <person name="Peters L."/>
            <person name="Land M.L."/>
            <person name="Hauser L."/>
            <person name="Vogl K."/>
            <person name="Liu Z."/>
            <person name="Imhoff J."/>
            <person name="Thiel V."/>
            <person name="Frigaard N.-U."/>
            <person name="Bryant D."/>
            <person name="Woyke T.J."/>
        </authorList>
    </citation>
    <scope>NUCLEOTIDE SEQUENCE [LARGE SCALE GENOMIC DNA]</scope>
    <source>
        <strain evidence="1 2">5811</strain>
    </source>
</reference>
<sequence length="294" mass="32784">MIYYFLPDSGHFGGVKVACQFVEMLNTLGIPAVVCMRDGFAPRWFSGRFAVLPEAVAIERITERDILMITWPPDHRRLAHLPGRRVCHAQGTDPLMDPIFADPDVLILTCWDQATDYVRTEHGRESVQVGISISDCFYFGGGLKLDNRVAYMPRRGFRILLRCLLGVRDFDFTPIDGLAEAEVARRLQRAGVFLASAVGEQFGLPALEAMAAACVVVSVPVKGGMEYLRHGENCLVAEPEDLPDALDRLAHPSQASERVRLRHRAAETALAYRPQVQRERLRRLLAAGLSEQLT</sequence>
<dbReference type="RefSeq" id="WP_007192395.1">
    <property type="nucleotide sequence ID" value="NZ_AFWV01000004.1"/>
</dbReference>
<keyword evidence="2" id="KW-1185">Reference proteome</keyword>
<accession>F9U9B6</accession>
<protein>
    <submittedName>
        <fullName evidence="1">Glycosyl transferase group 1</fullName>
    </submittedName>
</protein>
<dbReference type="SUPFAM" id="SSF53756">
    <property type="entry name" value="UDP-Glycosyltransferase/glycogen phosphorylase"/>
    <property type="match status" value="1"/>
</dbReference>
<dbReference type="AlphaFoldDB" id="F9U9B6"/>
<evidence type="ECO:0000313" key="2">
    <source>
        <dbReference type="Proteomes" id="UP000005459"/>
    </source>
</evidence>
<organism evidence="1 2">
    <name type="scientific">Thiocapsa marina 5811</name>
    <dbReference type="NCBI Taxonomy" id="768671"/>
    <lineage>
        <taxon>Bacteria</taxon>
        <taxon>Pseudomonadati</taxon>
        <taxon>Pseudomonadota</taxon>
        <taxon>Gammaproteobacteria</taxon>
        <taxon>Chromatiales</taxon>
        <taxon>Chromatiaceae</taxon>
        <taxon>Thiocapsa</taxon>
    </lineage>
</organism>
<dbReference type="EMBL" id="AFWV01000004">
    <property type="protein sequence ID" value="EGV19374.1"/>
    <property type="molecule type" value="Genomic_DNA"/>
</dbReference>
<keyword evidence="1" id="KW-0808">Transferase</keyword>